<accession>A0A7X1B5Y2</accession>
<dbReference type="Pfam" id="PF01569">
    <property type="entry name" value="PAP2"/>
    <property type="match status" value="1"/>
</dbReference>
<dbReference type="CDD" id="cd03398">
    <property type="entry name" value="PAP2_haloperoxidase"/>
    <property type="match status" value="1"/>
</dbReference>
<dbReference type="GO" id="GO:0004601">
    <property type="term" value="F:peroxidase activity"/>
    <property type="evidence" value="ECO:0007669"/>
    <property type="project" value="UniProtKB-KW"/>
</dbReference>
<gene>
    <name evidence="3" type="ORF">H5P27_09360</name>
</gene>
<feature type="signal peptide" evidence="1">
    <location>
        <begin position="1"/>
        <end position="22"/>
    </location>
</feature>
<evidence type="ECO:0000259" key="2">
    <source>
        <dbReference type="Pfam" id="PF01569"/>
    </source>
</evidence>
<feature type="domain" description="Phosphatidic acid phosphatase type 2/haloperoxidase" evidence="2">
    <location>
        <begin position="275"/>
        <end position="411"/>
    </location>
</feature>
<dbReference type="PANTHER" id="PTHR34599">
    <property type="entry name" value="PEROXIDASE-RELATED"/>
    <property type="match status" value="1"/>
</dbReference>
<evidence type="ECO:0000256" key="1">
    <source>
        <dbReference type="SAM" id="SignalP"/>
    </source>
</evidence>
<proteinExistence type="predicted"/>
<dbReference type="InterPro" id="IPR052559">
    <property type="entry name" value="V-haloperoxidase"/>
</dbReference>
<keyword evidence="3" id="KW-0575">Peroxidase</keyword>
<name>A0A7X1B5Y2_9BACT</name>
<dbReference type="Gene3D" id="1.10.606.20">
    <property type="match status" value="1"/>
</dbReference>
<dbReference type="PANTHER" id="PTHR34599:SF1">
    <property type="entry name" value="PHOSPHATIDIC ACID PHOSPHATASE TYPE 2_HALOPEROXIDASE DOMAIN-CONTAINING PROTEIN"/>
    <property type="match status" value="1"/>
</dbReference>
<keyword evidence="1" id="KW-0732">Signal</keyword>
<keyword evidence="4" id="KW-1185">Reference proteome</keyword>
<dbReference type="InterPro" id="IPR036938">
    <property type="entry name" value="PAP2/HPO_sf"/>
</dbReference>
<dbReference type="SUPFAM" id="SSF48317">
    <property type="entry name" value="Acid phosphatase/Vanadium-dependent haloperoxidase"/>
    <property type="match status" value="1"/>
</dbReference>
<keyword evidence="3" id="KW-0560">Oxidoreductase</keyword>
<protein>
    <submittedName>
        <fullName evidence="3">Vanadium-dependent haloperoxidase</fullName>
    </submittedName>
</protein>
<evidence type="ECO:0000313" key="4">
    <source>
        <dbReference type="Proteomes" id="UP000526501"/>
    </source>
</evidence>
<organism evidence="3 4">
    <name type="scientific">Pelagicoccus albus</name>
    <dbReference type="NCBI Taxonomy" id="415222"/>
    <lineage>
        <taxon>Bacteria</taxon>
        <taxon>Pseudomonadati</taxon>
        <taxon>Verrucomicrobiota</taxon>
        <taxon>Opitutia</taxon>
        <taxon>Puniceicoccales</taxon>
        <taxon>Pelagicoccaceae</taxon>
        <taxon>Pelagicoccus</taxon>
    </lineage>
</organism>
<dbReference type="EMBL" id="JACHVC010000008">
    <property type="protein sequence ID" value="MBC2606254.1"/>
    <property type="molecule type" value="Genomic_DNA"/>
</dbReference>
<evidence type="ECO:0000313" key="3">
    <source>
        <dbReference type="EMBL" id="MBC2606254.1"/>
    </source>
</evidence>
<dbReference type="AlphaFoldDB" id="A0A7X1B5Y2"/>
<sequence length="421" mass="47234">MHLKKVLSFMLASSLLATFTQAEQDMPTFENWNNRALDAIRSSRTPPPMAAYALALLHLSLYDTVNGFHGDFEAYAVEPEDLSDASLAAAYHTAAYETLTDLFNESVNPAVFKKAYQQEIMDLPKDEAFEKGVAWGKKVADAYKKICDESRKYDVVDWQTASDAGIWRETPPFFRPALLPHWPKVEPLAMPTSDAFRCEPPLPIDSEAYAKELYEVKALGGRDKHDRSSYDTLSSVFWSDDLGSSTPAGSWNLIAQDVCRSEGYDFYQKVRLFALLNLTMADAGIACWDAKYHYNYWRPETAIRQADIDNNPATEPDTEWIPLMGSPPFPEYPSGHSSFSRSAAQLLTLYVGRDEVHFSTTSDQVPGAIRSYDGFDQCADEVGMSRLHGGIHFMSANLIGQELGARVADFVFEEYLQERAN</sequence>
<reference evidence="3 4" key="1">
    <citation type="submission" date="2020-07" db="EMBL/GenBank/DDBJ databases">
        <authorList>
            <person name="Feng X."/>
        </authorList>
    </citation>
    <scope>NUCLEOTIDE SEQUENCE [LARGE SCALE GENOMIC DNA]</scope>
    <source>
        <strain evidence="3 4">JCM23202</strain>
    </source>
</reference>
<dbReference type="InterPro" id="IPR000326">
    <property type="entry name" value="PAP2/HPO"/>
</dbReference>
<dbReference type="Proteomes" id="UP000526501">
    <property type="component" value="Unassembled WGS sequence"/>
</dbReference>
<comment type="caution">
    <text evidence="3">The sequence shown here is derived from an EMBL/GenBank/DDBJ whole genome shotgun (WGS) entry which is preliminary data.</text>
</comment>
<feature type="chain" id="PRO_5031144729" evidence="1">
    <location>
        <begin position="23"/>
        <end position="421"/>
    </location>
</feature>
<dbReference type="RefSeq" id="WP_185660140.1">
    <property type="nucleotide sequence ID" value="NZ_CAWPOO010000008.1"/>
</dbReference>